<comment type="caution">
    <text evidence="1">The sequence shown here is derived from an EMBL/GenBank/DDBJ whole genome shotgun (WGS) entry which is preliminary data.</text>
</comment>
<proteinExistence type="predicted"/>
<evidence type="ECO:0000313" key="1">
    <source>
        <dbReference type="EMBL" id="CCO46175.1"/>
    </source>
</evidence>
<dbReference type="AlphaFoldDB" id="A0AAV2VNP9"/>
<sequence>MKLPTQAPGVDRSNRLEAAQAAGVNPAFWGGVFDVLKKAGKGALQGVMS</sequence>
<protein>
    <submittedName>
        <fullName evidence="1">Uncharacterized protein</fullName>
    </submittedName>
</protein>
<reference evidence="1 2" key="1">
    <citation type="journal article" date="2013" name="ISME J.">
        <title>Comparative genomics of pathogenic lineages of Vibrio nigripulchritudo identifies virulence-associated traits.</title>
        <authorList>
            <person name="Goudenege D."/>
            <person name="Labreuche Y."/>
            <person name="Krin E."/>
            <person name="Ansquer D."/>
            <person name="Mangenot S."/>
            <person name="Calteau A."/>
            <person name="Medigue C."/>
            <person name="Mazel D."/>
            <person name="Polz M.F."/>
            <person name="Le Roux F."/>
        </authorList>
    </citation>
    <scope>NUCLEOTIDE SEQUENCE [LARGE SCALE GENOMIC DNA]</scope>
    <source>
        <strain evidence="1 2">SOn1</strain>
    </source>
</reference>
<dbReference type="RefSeq" id="WP_022611397.1">
    <property type="nucleotide sequence ID" value="NZ_LK391965.1"/>
</dbReference>
<accession>A0AAV2VNP9</accession>
<dbReference type="Proteomes" id="UP000018211">
    <property type="component" value="Unassembled WGS sequence"/>
</dbReference>
<organism evidence="1 2">
    <name type="scientific">Vibrio nigripulchritudo SOn1</name>
    <dbReference type="NCBI Taxonomy" id="1238450"/>
    <lineage>
        <taxon>Bacteria</taxon>
        <taxon>Pseudomonadati</taxon>
        <taxon>Pseudomonadota</taxon>
        <taxon>Gammaproteobacteria</taxon>
        <taxon>Vibrionales</taxon>
        <taxon>Vibrionaceae</taxon>
        <taxon>Vibrio</taxon>
    </lineage>
</organism>
<evidence type="ECO:0000313" key="2">
    <source>
        <dbReference type="Proteomes" id="UP000018211"/>
    </source>
</evidence>
<name>A0AAV2VNP9_9VIBR</name>
<dbReference type="EMBL" id="CAOF01000078">
    <property type="protein sequence ID" value="CCO46175.1"/>
    <property type="molecule type" value="Genomic_DNA"/>
</dbReference>
<gene>
    <name evidence="1" type="ORF">VIBNISOn1_1690020</name>
</gene>